<evidence type="ECO:0000313" key="3">
    <source>
        <dbReference type="EMBL" id="GAA5811580.1"/>
    </source>
</evidence>
<evidence type="ECO:0000313" key="4">
    <source>
        <dbReference type="Proteomes" id="UP001473302"/>
    </source>
</evidence>
<evidence type="ECO:0000256" key="1">
    <source>
        <dbReference type="SAM" id="MobiDB-lite"/>
    </source>
</evidence>
<evidence type="ECO:0000259" key="2">
    <source>
        <dbReference type="PROSITE" id="PS50181"/>
    </source>
</evidence>
<accession>A0ABP9YXN0</accession>
<dbReference type="InterPro" id="IPR011990">
    <property type="entry name" value="TPR-like_helical_dom_sf"/>
</dbReference>
<dbReference type="InterPro" id="IPR032675">
    <property type="entry name" value="LRR_dom_sf"/>
</dbReference>
<dbReference type="SUPFAM" id="SSF52047">
    <property type="entry name" value="RNI-like"/>
    <property type="match status" value="1"/>
</dbReference>
<proteinExistence type="predicted"/>
<dbReference type="Gene3D" id="3.80.10.10">
    <property type="entry name" value="Ribonuclease Inhibitor"/>
    <property type="match status" value="1"/>
</dbReference>
<gene>
    <name evidence="3" type="ORF">MFLAVUS_005019</name>
</gene>
<feature type="region of interest" description="Disordered" evidence="1">
    <location>
        <begin position="251"/>
        <end position="271"/>
    </location>
</feature>
<feature type="domain" description="F-box" evidence="2">
    <location>
        <begin position="1"/>
        <end position="43"/>
    </location>
</feature>
<dbReference type="Gene3D" id="1.25.40.10">
    <property type="entry name" value="Tetratricopeptide repeat domain"/>
    <property type="match status" value="1"/>
</dbReference>
<sequence length="783" mass="90451">MTSLPNELLMRIIQLTDRQDLTEYLFVCKYTFHLVRQRVYKKVVFPDTQVTEADVISFFKLYANGIETVKLPQSQEFSSLVYEYILIHCPRLDFLQSSIYPKQLNRLKYLMRSSTCFMITEIPVDLITHQDLDTFHSSVQTTTYFPCCASFFIFPSELVPEKNSPLTQISHYFHHPGALSNAILPTFGSDLIALTLNPYDVLTASVARLIVAKCPRLRYLVVPSVKAEGLWMLLRWCHTLAAIVVGDDNSGMVNEEEEEEEEEEEQDHTRRLLVQPKEPSQCQTLTDMFETARSYFHRQNYIESYRLFFYLEHTHALKSSSCAWYQIHCLIGLGHWNQAIKKCHDWVRLEPTVSQWYFICSEIYMNRLDFSLAWEELNKASALIPACDDAYGEICFRKRMTLEGKSLGIIRKDILDFLPYDITLSIFNCLDLGSLSSQLELKTVYLYLDRAKRTGVTKLSIRHQQVVDGDGILMALANYECCRLNTLVISDISCTPGLFFNVLEYIGSSLKKLQWGGVSIRLNDIIYNLPKISPQLTHLTVHDCFTSLPDVQLQTGALHRLEYFGETFPPLFLQSIQSLPKLNYIQYLKLESIHGLTVCHLSNVLVRCPVLVKLSLIRCLVNIVPVFNILRVACPKLRYFEYERNRYCQQFDVFPHTEERSRLTNRAVVQPQQQQSLEQLGRQKDIMIKNDWLHVEIRQTNMLTDFMVQNMLYLRDGLEVLDLSGNVLLSDAALTKQPLKSLRILCLKECYGISFKGLESIIRQSPLLEEIDLSCLATCCCTQ</sequence>
<dbReference type="EMBL" id="BAABUK010000010">
    <property type="protein sequence ID" value="GAA5811580.1"/>
    <property type="molecule type" value="Genomic_DNA"/>
</dbReference>
<organism evidence="3 4">
    <name type="scientific">Mucor flavus</name>
    <dbReference type="NCBI Taxonomy" id="439312"/>
    <lineage>
        <taxon>Eukaryota</taxon>
        <taxon>Fungi</taxon>
        <taxon>Fungi incertae sedis</taxon>
        <taxon>Mucoromycota</taxon>
        <taxon>Mucoromycotina</taxon>
        <taxon>Mucoromycetes</taxon>
        <taxon>Mucorales</taxon>
        <taxon>Mucorineae</taxon>
        <taxon>Mucoraceae</taxon>
        <taxon>Mucor</taxon>
    </lineage>
</organism>
<feature type="compositionally biased region" description="Acidic residues" evidence="1">
    <location>
        <begin position="254"/>
        <end position="266"/>
    </location>
</feature>
<dbReference type="Proteomes" id="UP001473302">
    <property type="component" value="Unassembled WGS sequence"/>
</dbReference>
<name>A0ABP9YXN0_9FUNG</name>
<keyword evidence="4" id="KW-1185">Reference proteome</keyword>
<dbReference type="InterPro" id="IPR001810">
    <property type="entry name" value="F-box_dom"/>
</dbReference>
<comment type="caution">
    <text evidence="3">The sequence shown here is derived from an EMBL/GenBank/DDBJ whole genome shotgun (WGS) entry which is preliminary data.</text>
</comment>
<dbReference type="PROSITE" id="PS50181">
    <property type="entry name" value="FBOX"/>
    <property type="match status" value="1"/>
</dbReference>
<dbReference type="PANTHER" id="PTHR13318">
    <property type="entry name" value="PARTNER OF PAIRED, ISOFORM B-RELATED"/>
    <property type="match status" value="1"/>
</dbReference>
<protein>
    <recommendedName>
        <fullName evidence="2">F-box domain-containing protein</fullName>
    </recommendedName>
</protein>
<reference evidence="3 4" key="1">
    <citation type="submission" date="2024-04" db="EMBL/GenBank/DDBJ databases">
        <title>genome sequences of Mucor flavus KT1a and Helicostylum pulchrum KT1b strains isolated from the surface of a dry-aged beef.</title>
        <authorList>
            <person name="Toyotome T."/>
            <person name="Hosono M."/>
            <person name="Torimaru M."/>
            <person name="Fukuda K."/>
            <person name="Mikami N."/>
        </authorList>
    </citation>
    <scope>NUCLEOTIDE SEQUENCE [LARGE SCALE GENOMIC DNA]</scope>
    <source>
        <strain evidence="3 4">KT1a</strain>
    </source>
</reference>
<dbReference type="SUPFAM" id="SSF48452">
    <property type="entry name" value="TPR-like"/>
    <property type="match status" value="1"/>
</dbReference>